<dbReference type="Pfam" id="PF07575">
    <property type="entry name" value="Nucleopor_Nup85"/>
    <property type="match status" value="2"/>
</dbReference>
<dbReference type="RefSeq" id="XP_040794162.1">
    <property type="nucleotide sequence ID" value="XM_040930573.1"/>
</dbReference>
<keyword evidence="9" id="KW-0472">Membrane</keyword>
<keyword evidence="8 9" id="KW-0539">Nucleus</keyword>
<dbReference type="InterPro" id="IPR011502">
    <property type="entry name" value="Nucleoporin_Nup85"/>
</dbReference>
<evidence type="ECO:0000313" key="12">
    <source>
        <dbReference type="Proteomes" id="UP000800039"/>
    </source>
</evidence>
<evidence type="ECO:0000256" key="8">
    <source>
        <dbReference type="ARBA" id="ARBA00023242"/>
    </source>
</evidence>
<dbReference type="GeneID" id="63847825"/>
<dbReference type="GO" id="GO:0006406">
    <property type="term" value="P:mRNA export from nucleus"/>
    <property type="evidence" value="ECO:0007669"/>
    <property type="project" value="TreeGrafter"/>
</dbReference>
<dbReference type="PANTHER" id="PTHR13373">
    <property type="entry name" value="FROUNT PROTEIN-RELATED"/>
    <property type="match status" value="1"/>
</dbReference>
<feature type="region of interest" description="Disordered" evidence="10">
    <location>
        <begin position="1"/>
        <end position="191"/>
    </location>
</feature>
<feature type="compositionally biased region" description="Polar residues" evidence="10">
    <location>
        <begin position="105"/>
        <end position="120"/>
    </location>
</feature>
<dbReference type="Proteomes" id="UP000800039">
    <property type="component" value="Unassembled WGS sequence"/>
</dbReference>
<comment type="subcellular location">
    <subcellularLocation>
        <location evidence="1 9">Nucleus</location>
        <location evidence="1 9">Nuclear pore complex</location>
    </subcellularLocation>
</comment>
<evidence type="ECO:0000256" key="10">
    <source>
        <dbReference type="SAM" id="MobiDB-lite"/>
    </source>
</evidence>
<sequence>MFRVPSSTPPSTPDYRRESRNAPSTTPAGPPPDHSIYPSSTPAGPPPAMNKGLFSTARPTFDQPNSYHFGDSTFGSSPPKHGLFEGMGSGSIGTSTTGRPAVQRGRTTSAGGYGLPSSSPDDALNRDAEGDTEEDDDDDMDDDEEDDDLDEHDGSEAEEERLAAQRRAKTQNRFSQSVVSRTSASDIEPGPTLVRAGAKQTQFDLLALAKGLTPDLERATLQDSDHLILETERLVEQVQESLHSDTPEKRTDVLGETAQELLALWQAASKTASRPNLPSSRAGGALGLSHASRLANLLLTIHHPPTLQHHQRTSALSLVPARPDSRHYTPIPKLLLDWLNNTYSGVSEVELVLKESRGYSRHTSFWEAVHVTAVRGNFEQALQLLQGARFEFAETAQLDGLGDTGYSGAHLRFANDAVGAAVDLLHECPAVASSDWDVKGHDWNIFRQRVHQVYVNLQEFAEGESASRHSVSQPFQAPHFGISQSQASFQLSVASRKAESKVPWSVYENLRKLYQLLLGNEEEILTISADWIEAVLGLAIWWNGEEDDVAQGSLAASRRSIMRSQRVRSVDVTPVKAYRQRMSSALAAVIENSDEDFSVSTTDRFEVGLACIMDDNVEAVLQILRGWSLTVASTVAELASAGGWFTRANGLMDQFDQSDLMVLSYHEQQPKGLSKDDLQIAYSNLLATKSQITSQDGQTSREGWEMAIQVLGRLDDSIAANERIERILNELPLESAVRVDKITQLCHNLGLSQHALTIAEKYAEHLRANTQNYGDTLLYYARAHDARKIQEVLRVLVAHCLVKSVAYPPRDELDDALNSLITSPKQTLTNLASLDSEAASLLSNHLSGYATIRKFYDLRDEEVLLRNGEKATHRPMARKRAAASALTVIIASAASSIRGGLYDPEIETVVQVDVLLPLLGEALVFVNQPKRTLTLRHLYGLLSAVEDLDTAPSMIRAQCEEVLSSTLLSAHDPNSSQQLPNPHHLLQKSTSNLTTASSQYSLIGSTEFSSADGQSTDGSTVLVKGGHIDEVRRGWDWRRGFGKGAKGEDVIRVLRLGVAREIGRAFAEGEVTA</sequence>
<comment type="caution">
    <text evidence="11">The sequence shown here is derived from an EMBL/GenBank/DDBJ whole genome shotgun (WGS) entry which is preliminary data.</text>
</comment>
<evidence type="ECO:0000256" key="1">
    <source>
        <dbReference type="ARBA" id="ARBA00004567"/>
    </source>
</evidence>
<keyword evidence="5 9" id="KW-0653">Protein transport</keyword>
<accession>A0A9P4LF12</accession>
<dbReference type="GO" id="GO:0017056">
    <property type="term" value="F:structural constituent of nuclear pore"/>
    <property type="evidence" value="ECO:0007669"/>
    <property type="project" value="TreeGrafter"/>
</dbReference>
<dbReference type="GO" id="GO:0006606">
    <property type="term" value="P:protein import into nucleus"/>
    <property type="evidence" value="ECO:0007669"/>
    <property type="project" value="TreeGrafter"/>
</dbReference>
<evidence type="ECO:0000256" key="5">
    <source>
        <dbReference type="ARBA" id="ARBA00022927"/>
    </source>
</evidence>
<evidence type="ECO:0000256" key="2">
    <source>
        <dbReference type="ARBA" id="ARBA00005573"/>
    </source>
</evidence>
<keyword evidence="7 9" id="KW-0906">Nuclear pore complex</keyword>
<reference evidence="11" key="1">
    <citation type="submission" date="2020-01" db="EMBL/GenBank/DDBJ databases">
        <authorList>
            <consortium name="DOE Joint Genome Institute"/>
            <person name="Haridas S."/>
            <person name="Albert R."/>
            <person name="Binder M."/>
            <person name="Bloem J."/>
            <person name="Labutti K."/>
            <person name="Salamov A."/>
            <person name="Andreopoulos B."/>
            <person name="Baker S.E."/>
            <person name="Barry K."/>
            <person name="Bills G."/>
            <person name="Bluhm B.H."/>
            <person name="Cannon C."/>
            <person name="Castanera R."/>
            <person name="Culley D.E."/>
            <person name="Daum C."/>
            <person name="Ezra D."/>
            <person name="Gonzalez J.B."/>
            <person name="Henrissat B."/>
            <person name="Kuo A."/>
            <person name="Liang C."/>
            <person name="Lipzen A."/>
            <person name="Lutzoni F."/>
            <person name="Magnuson J."/>
            <person name="Mondo S."/>
            <person name="Nolan M."/>
            <person name="Ohm R."/>
            <person name="Pangilinan J."/>
            <person name="Park H.-J."/>
            <person name="Ramirez L."/>
            <person name="Alfaro M."/>
            <person name="Sun H."/>
            <person name="Tritt A."/>
            <person name="Yoshinaga Y."/>
            <person name="Zwiers L.-H."/>
            <person name="Turgeon B.G."/>
            <person name="Goodwin S.B."/>
            <person name="Spatafora J.W."/>
            <person name="Crous P.W."/>
            <person name="Grigoriev I.V."/>
        </authorList>
    </citation>
    <scope>NUCLEOTIDE SEQUENCE</scope>
    <source>
        <strain evidence="11">CBS 394.84</strain>
    </source>
</reference>
<comment type="subunit">
    <text evidence="9">Component of the nuclear pore complex (NPC).</text>
</comment>
<dbReference type="GO" id="GO:0031080">
    <property type="term" value="C:nuclear pore outer ring"/>
    <property type="evidence" value="ECO:0007669"/>
    <property type="project" value="TreeGrafter"/>
</dbReference>
<evidence type="ECO:0000256" key="3">
    <source>
        <dbReference type="ARBA" id="ARBA00022448"/>
    </source>
</evidence>
<proteinExistence type="inferred from homology"/>
<evidence type="ECO:0000313" key="11">
    <source>
        <dbReference type="EMBL" id="KAF1851599.1"/>
    </source>
</evidence>
<dbReference type="GO" id="GO:0031965">
    <property type="term" value="C:nuclear membrane"/>
    <property type="evidence" value="ECO:0007669"/>
    <property type="project" value="UniProtKB-UniRule"/>
</dbReference>
<keyword evidence="3 9" id="KW-0813">Transport</keyword>
<name>A0A9P4LF12_9PLEO</name>
<protein>
    <recommendedName>
        <fullName evidence="9">Nuclear pore complex protein Nup85</fullName>
    </recommendedName>
</protein>
<dbReference type="OrthoDB" id="5422384at2759"/>
<evidence type="ECO:0000256" key="4">
    <source>
        <dbReference type="ARBA" id="ARBA00022816"/>
    </source>
</evidence>
<evidence type="ECO:0000256" key="9">
    <source>
        <dbReference type="RuleBase" id="RU365073"/>
    </source>
</evidence>
<keyword evidence="6 9" id="KW-0811">Translocation</keyword>
<dbReference type="PANTHER" id="PTHR13373:SF21">
    <property type="entry name" value="NUCLEAR PORE COMPLEX PROTEIN NUP85"/>
    <property type="match status" value="1"/>
</dbReference>
<feature type="compositionally biased region" description="Basic and acidic residues" evidence="10">
    <location>
        <begin position="152"/>
        <end position="163"/>
    </location>
</feature>
<dbReference type="GO" id="GO:0045893">
    <property type="term" value="P:positive regulation of DNA-templated transcription"/>
    <property type="evidence" value="ECO:0007669"/>
    <property type="project" value="TreeGrafter"/>
</dbReference>
<dbReference type="AlphaFoldDB" id="A0A9P4LF12"/>
<evidence type="ECO:0000256" key="7">
    <source>
        <dbReference type="ARBA" id="ARBA00023132"/>
    </source>
</evidence>
<comment type="function">
    <text evidence="9">Functions as a component of the nuclear pore complex (NPC).</text>
</comment>
<keyword evidence="4 9" id="KW-0509">mRNA transport</keyword>
<keyword evidence="12" id="KW-1185">Reference proteome</keyword>
<gene>
    <name evidence="11" type="ORF">K460DRAFT_324638</name>
</gene>
<feature type="compositionally biased region" description="Acidic residues" evidence="10">
    <location>
        <begin position="130"/>
        <end position="151"/>
    </location>
</feature>
<feature type="compositionally biased region" description="Polar residues" evidence="10">
    <location>
        <begin position="171"/>
        <end position="185"/>
    </location>
</feature>
<dbReference type="EMBL" id="ML976614">
    <property type="protein sequence ID" value="KAF1851599.1"/>
    <property type="molecule type" value="Genomic_DNA"/>
</dbReference>
<organism evidence="11 12">
    <name type="scientific">Cucurbitaria berberidis CBS 394.84</name>
    <dbReference type="NCBI Taxonomy" id="1168544"/>
    <lineage>
        <taxon>Eukaryota</taxon>
        <taxon>Fungi</taxon>
        <taxon>Dikarya</taxon>
        <taxon>Ascomycota</taxon>
        <taxon>Pezizomycotina</taxon>
        <taxon>Dothideomycetes</taxon>
        <taxon>Pleosporomycetidae</taxon>
        <taxon>Pleosporales</taxon>
        <taxon>Pleosporineae</taxon>
        <taxon>Cucurbitariaceae</taxon>
        <taxon>Cucurbitaria</taxon>
    </lineage>
</organism>
<evidence type="ECO:0000256" key="6">
    <source>
        <dbReference type="ARBA" id="ARBA00023010"/>
    </source>
</evidence>
<comment type="similarity">
    <text evidence="2 9">Belongs to the nucleoporin Nup85 family.</text>
</comment>